<keyword evidence="5" id="KW-0560">Oxidoreductase</keyword>
<dbReference type="RefSeq" id="XP_065459596.1">
    <property type="nucleotide sequence ID" value="XM_065603524.1"/>
</dbReference>
<sequence>MALTGLILSVVSFVALYKFLLYPLLLSPLARIPAVHPLAKISGLYMLWVRYWDCENAIVFAAHNKHGGVVRLGPNELSINCIEDGVKTVYGRNFDRHDFYRVYEDCGRQNLSSSLDAFSHTIRKKRITHVYSKSYLHSSPAVVALIDRVVRQRFLTLITACAREEKAFDTMKILSALALDMVLGYTFGVGNATNFLNNSTEHSKCIERIHTGRPYPMMFWLHEFPRTVDFLERVGILSKERYQSLEALHVFCIQMCHRAEAALVDAHATATAEDVPTVYQQFKRSLDKEGISTLPSLRASSRLRDSGTISCSPQQLEIAAEVGDQIHASDETLSITLTYAIWELSRNTGTQDRLRHECRLLGNNVHVSSATPLPTANEIDRLPLLHAIMMETMRVQPIVAGGQARVTPFGKTSTLGEYDNIPGGCRAQSYARFLHLNHEVFPEPLAWYPERWLEKLDPNVPDQKMRWFWAFSSGGRMCLGSHFAQLG</sequence>
<reference evidence="7 8" key="1">
    <citation type="submission" date="2023-09" db="EMBL/GenBank/DDBJ databases">
        <title>Complete-Gapless Cercospora beticola genome.</title>
        <authorList>
            <person name="Wyatt N.A."/>
            <person name="Spanner R.E."/>
            <person name="Bolton M.D."/>
        </authorList>
    </citation>
    <scope>NUCLEOTIDE SEQUENCE [LARGE SCALE GENOMIC DNA]</scope>
    <source>
        <strain evidence="7">Cb09-40</strain>
    </source>
</reference>
<keyword evidence="5" id="KW-0349">Heme</keyword>
<keyword evidence="3 5" id="KW-0479">Metal-binding</keyword>
<dbReference type="InterPro" id="IPR001128">
    <property type="entry name" value="Cyt_P450"/>
</dbReference>
<keyword evidence="6" id="KW-0472">Membrane</keyword>
<keyword evidence="5" id="KW-0503">Monooxygenase</keyword>
<dbReference type="PRINTS" id="PR00465">
    <property type="entry name" value="EP450IV"/>
</dbReference>
<dbReference type="PRINTS" id="PR00385">
    <property type="entry name" value="P450"/>
</dbReference>
<feature type="transmembrane region" description="Helical" evidence="6">
    <location>
        <begin position="6"/>
        <end position="26"/>
    </location>
</feature>
<dbReference type="InterPro" id="IPR017972">
    <property type="entry name" value="Cyt_P450_CS"/>
</dbReference>
<dbReference type="PANTHER" id="PTHR24305">
    <property type="entry name" value="CYTOCHROME P450"/>
    <property type="match status" value="1"/>
</dbReference>
<dbReference type="Proteomes" id="UP001302367">
    <property type="component" value="Chromosome 9"/>
</dbReference>
<comment type="cofactor">
    <cofactor evidence="1">
        <name>heme</name>
        <dbReference type="ChEBI" id="CHEBI:30413"/>
    </cofactor>
</comment>
<name>A0ABZ0P6Z8_CERBT</name>
<organism evidence="7 8">
    <name type="scientific">Cercospora beticola</name>
    <name type="common">Sugarbeet leaf spot fungus</name>
    <dbReference type="NCBI Taxonomy" id="122368"/>
    <lineage>
        <taxon>Eukaryota</taxon>
        <taxon>Fungi</taxon>
        <taxon>Dikarya</taxon>
        <taxon>Ascomycota</taxon>
        <taxon>Pezizomycotina</taxon>
        <taxon>Dothideomycetes</taxon>
        <taxon>Dothideomycetidae</taxon>
        <taxon>Mycosphaerellales</taxon>
        <taxon>Mycosphaerellaceae</taxon>
        <taxon>Cercospora</taxon>
    </lineage>
</organism>
<dbReference type="PROSITE" id="PS00086">
    <property type="entry name" value="CYTOCHROME_P450"/>
    <property type="match status" value="1"/>
</dbReference>
<dbReference type="GeneID" id="90644830"/>
<evidence type="ECO:0000256" key="3">
    <source>
        <dbReference type="ARBA" id="ARBA00022723"/>
    </source>
</evidence>
<dbReference type="Gene3D" id="1.10.630.10">
    <property type="entry name" value="Cytochrome P450"/>
    <property type="match status" value="1"/>
</dbReference>
<protein>
    <recommendedName>
        <fullName evidence="9">Cytochrome P450</fullName>
    </recommendedName>
</protein>
<evidence type="ECO:0000256" key="4">
    <source>
        <dbReference type="ARBA" id="ARBA00023004"/>
    </source>
</evidence>
<evidence type="ECO:0000256" key="1">
    <source>
        <dbReference type="ARBA" id="ARBA00001971"/>
    </source>
</evidence>
<gene>
    <name evidence="7" type="ORF">RHO25_012335</name>
</gene>
<comment type="similarity">
    <text evidence="2 5">Belongs to the cytochrome P450 family.</text>
</comment>
<keyword evidence="6" id="KW-1133">Transmembrane helix</keyword>
<keyword evidence="8" id="KW-1185">Reference proteome</keyword>
<evidence type="ECO:0000313" key="7">
    <source>
        <dbReference type="EMBL" id="WPB07674.1"/>
    </source>
</evidence>
<dbReference type="Pfam" id="PF00067">
    <property type="entry name" value="p450"/>
    <property type="match status" value="1"/>
</dbReference>
<evidence type="ECO:0000256" key="6">
    <source>
        <dbReference type="SAM" id="Phobius"/>
    </source>
</evidence>
<dbReference type="SUPFAM" id="SSF48264">
    <property type="entry name" value="Cytochrome P450"/>
    <property type="match status" value="1"/>
</dbReference>
<evidence type="ECO:0000256" key="2">
    <source>
        <dbReference type="ARBA" id="ARBA00010617"/>
    </source>
</evidence>
<dbReference type="InterPro" id="IPR036396">
    <property type="entry name" value="Cyt_P450_sf"/>
</dbReference>
<dbReference type="InterPro" id="IPR002403">
    <property type="entry name" value="Cyt_P450_E_grp-IV"/>
</dbReference>
<dbReference type="PANTHER" id="PTHR24305:SF166">
    <property type="entry name" value="CYTOCHROME P450 12A4, MITOCHONDRIAL-RELATED"/>
    <property type="match status" value="1"/>
</dbReference>
<keyword evidence="4 5" id="KW-0408">Iron</keyword>
<evidence type="ECO:0000313" key="8">
    <source>
        <dbReference type="Proteomes" id="UP001302367"/>
    </source>
</evidence>
<proteinExistence type="inferred from homology"/>
<evidence type="ECO:0000256" key="5">
    <source>
        <dbReference type="RuleBase" id="RU000461"/>
    </source>
</evidence>
<accession>A0ABZ0P6Z8</accession>
<keyword evidence="6" id="KW-0812">Transmembrane</keyword>
<dbReference type="EMBL" id="CP134192">
    <property type="protein sequence ID" value="WPB07674.1"/>
    <property type="molecule type" value="Genomic_DNA"/>
</dbReference>
<evidence type="ECO:0008006" key="9">
    <source>
        <dbReference type="Google" id="ProtNLM"/>
    </source>
</evidence>
<dbReference type="InterPro" id="IPR050121">
    <property type="entry name" value="Cytochrome_P450_monoxygenase"/>
</dbReference>